<sequence>MTEDTTDNDGAQSPNTPAATGDDSSQSATEGETPAENTATDAGANTSGIRRRAVIAGTLGSPALFGAGFAAVDSFGLPSMPSLIGVGAASPLEQARSGTATAGQVDSATVTVDEQAAQNLPTNRYRQLHIAEPVRNMLERDRGDQVRVTRGNDAAVYTISKTISGDASTVRTSSEGKCRVSFYEDGSFSDERRWGSLRGDDNCSLAGEAFDVEIDPRVPAADLSPSEAKERDELIETLNMGGSEYAVLAPHGGQIQPFTGRQVTRLRSEFSDASVTSWKLQGYGSDTSFYRWYVPSAELSTICYPRLAELSEQTYDYAVSFNGINEKTIYVGGAASEDIRQSVADAIDSALPHDGSPVKLGESHYAADSPQTLVNRVTENQSNGIWIGQPIADRRKYSDLIADAVGSALFDS</sequence>
<dbReference type="InterPro" id="IPR038128">
    <property type="entry name" value="Gamma_PGA_hydro_sf"/>
</dbReference>
<protein>
    <submittedName>
        <fullName evidence="2">Phage-related replication protein YjqB, UPF0714/DUF867 family</fullName>
    </submittedName>
</protein>
<gene>
    <name evidence="2" type="ORF">SAMN05443574_12720</name>
</gene>
<dbReference type="EMBL" id="FNOF01000027">
    <property type="protein sequence ID" value="SDX30969.1"/>
    <property type="molecule type" value="Genomic_DNA"/>
</dbReference>
<dbReference type="Proteomes" id="UP000182573">
    <property type="component" value="Unassembled WGS sequence"/>
</dbReference>
<dbReference type="Pfam" id="PF05908">
    <property type="entry name" value="Gamma_PGA_hydro"/>
    <property type="match status" value="1"/>
</dbReference>
<organism evidence="2 3">
    <name type="scientific">Haloarcula vallismortis</name>
    <name type="common">Halobacterium vallismortis</name>
    <dbReference type="NCBI Taxonomy" id="28442"/>
    <lineage>
        <taxon>Archaea</taxon>
        <taxon>Methanobacteriati</taxon>
        <taxon>Methanobacteriota</taxon>
        <taxon>Stenosarchaea group</taxon>
        <taxon>Halobacteria</taxon>
        <taxon>Halobacteriales</taxon>
        <taxon>Haloarculaceae</taxon>
        <taxon>Haloarcula</taxon>
    </lineage>
</organism>
<dbReference type="AlphaFoldDB" id="A0A1H3AQ52"/>
<evidence type="ECO:0000313" key="2">
    <source>
        <dbReference type="EMBL" id="SDX30969.1"/>
    </source>
</evidence>
<dbReference type="Gene3D" id="3.40.630.100">
    <property type="entry name" value="Poly-gamma-glutamate hydrolase, zinc-binding motif"/>
    <property type="match status" value="1"/>
</dbReference>
<evidence type="ECO:0000313" key="3">
    <source>
        <dbReference type="Proteomes" id="UP000182573"/>
    </source>
</evidence>
<dbReference type="InterPro" id="IPR008585">
    <property type="entry name" value="Gamma_PGA_hydro"/>
</dbReference>
<name>A0A1H3AQ52_HALVA</name>
<dbReference type="RefSeq" id="WP_004516528.1">
    <property type="nucleotide sequence ID" value="NZ_FNOF01000027.1"/>
</dbReference>
<accession>A0A1H3AQ52</accession>
<reference evidence="2 3" key="1">
    <citation type="submission" date="2016-10" db="EMBL/GenBank/DDBJ databases">
        <authorList>
            <person name="de Groot N.N."/>
        </authorList>
    </citation>
    <scope>NUCLEOTIDE SEQUENCE [LARGE SCALE GENOMIC DNA]</scope>
    <source>
        <strain evidence="2 3">DSM 3756</strain>
    </source>
</reference>
<feature type="region of interest" description="Disordered" evidence="1">
    <location>
        <begin position="1"/>
        <end position="45"/>
    </location>
</feature>
<evidence type="ECO:0000256" key="1">
    <source>
        <dbReference type="SAM" id="MobiDB-lite"/>
    </source>
</evidence>
<feature type="compositionally biased region" description="Polar residues" evidence="1">
    <location>
        <begin position="8"/>
        <end position="45"/>
    </location>
</feature>
<proteinExistence type="predicted"/>